<proteinExistence type="inferred from homology"/>
<evidence type="ECO:0000313" key="5">
    <source>
        <dbReference type="EMBL" id="MFD2412010.1"/>
    </source>
</evidence>
<sequence>MNTFWRKKLSMKYNQSELKPQVQPPALNDPLTGILEQDLLKIKETFKKSNDVLFSEFNLGINEAIRAAIIYTDGLADTTIIQNSILDSLMHETSQMEGGLEGLPTEFLYRWIKKRSLTVGAMTELTDFDSLYTSVLSGNTVILFDRFVHAISVNTPGWDERGVSEPESQTVVRGPRDGFCETLRTNTALVRRRIKNAKLFCEPKQIGRLTKTDLAVMYIQGVANDKVIQEVHERLDRIDIDGILESGNIEELIQDETYTPFPTVYNTERPDVVAAALLEGRVAIMIDGTPFVLLVPALFIQSLQSAEDYYQRSDVSSLIRILRYLCFLIALLGPSIYIALTTFHQEMLPTPLLISLAAQREGVPFPAFVEALVMEVTFEILREAGIRMPRAVGQAVSIVGALVIGQASVEAGIVSAAMVIVVSITAIASFVIPAFNMAISVRMLRFVMMALAASFGLYGITLGLLALLLHLNSLRSFGIPYMAPLSPYIADDQKDAILRFPLKKLLMRPRLISPKNRTREESSSASKPKSNQ</sequence>
<dbReference type="Pfam" id="PF03323">
    <property type="entry name" value="GerA"/>
    <property type="match status" value="1"/>
</dbReference>
<dbReference type="PIRSF" id="PIRSF005690">
    <property type="entry name" value="GerBA"/>
    <property type="match status" value="1"/>
</dbReference>
<reference evidence="6" key="1">
    <citation type="journal article" date="2019" name="Int. J. Syst. Evol. Microbiol.">
        <title>The Global Catalogue of Microorganisms (GCM) 10K type strain sequencing project: providing services to taxonomists for standard genome sequencing and annotation.</title>
        <authorList>
            <consortium name="The Broad Institute Genomics Platform"/>
            <consortium name="The Broad Institute Genome Sequencing Center for Infectious Disease"/>
            <person name="Wu L."/>
            <person name="Ma J."/>
        </authorList>
    </citation>
    <scope>NUCLEOTIDE SEQUENCE [LARGE SCALE GENOMIC DNA]</scope>
    <source>
        <strain evidence="6">CCM 8725</strain>
    </source>
</reference>
<keyword evidence="2 4" id="KW-0472">Membrane</keyword>
<dbReference type="Proteomes" id="UP001597448">
    <property type="component" value="Unassembled WGS sequence"/>
</dbReference>
<comment type="caution">
    <text evidence="5">The sequence shown here is derived from an EMBL/GenBank/DDBJ whole genome shotgun (WGS) entry which is preliminary data.</text>
</comment>
<keyword evidence="6" id="KW-1185">Reference proteome</keyword>
<organism evidence="5 6">
    <name type="scientific">Paenibacillus rhizoplanae</name>
    <dbReference type="NCBI Taxonomy" id="1917181"/>
    <lineage>
        <taxon>Bacteria</taxon>
        <taxon>Bacillati</taxon>
        <taxon>Bacillota</taxon>
        <taxon>Bacilli</taxon>
        <taxon>Bacillales</taxon>
        <taxon>Paenibacillaceae</taxon>
        <taxon>Paenibacillus</taxon>
    </lineage>
</organism>
<dbReference type="RefSeq" id="WP_209988313.1">
    <property type="nucleotide sequence ID" value="NZ_JBHSVQ010000001.1"/>
</dbReference>
<dbReference type="PANTHER" id="PTHR22550:SF5">
    <property type="entry name" value="LEUCINE ZIPPER PROTEIN 4"/>
    <property type="match status" value="1"/>
</dbReference>
<name>A0ABW5FBY7_9BACL</name>
<keyword evidence="4" id="KW-1133">Transmembrane helix</keyword>
<keyword evidence="4" id="KW-0812">Transmembrane</keyword>
<feature type="transmembrane region" description="Helical" evidence="4">
    <location>
        <begin position="413"/>
        <end position="435"/>
    </location>
</feature>
<gene>
    <name evidence="5" type="ORF">ACFSX3_19130</name>
</gene>
<feature type="transmembrane region" description="Helical" evidence="4">
    <location>
        <begin position="447"/>
        <end position="471"/>
    </location>
</feature>
<feature type="transmembrane region" description="Helical" evidence="4">
    <location>
        <begin position="321"/>
        <end position="343"/>
    </location>
</feature>
<evidence type="ECO:0000313" key="6">
    <source>
        <dbReference type="Proteomes" id="UP001597448"/>
    </source>
</evidence>
<feature type="compositionally biased region" description="Polar residues" evidence="3">
    <location>
        <begin position="523"/>
        <end position="532"/>
    </location>
</feature>
<feature type="transmembrane region" description="Helical" evidence="4">
    <location>
        <begin position="282"/>
        <end position="300"/>
    </location>
</feature>
<dbReference type="InterPro" id="IPR050768">
    <property type="entry name" value="UPF0353/GerABKA_families"/>
</dbReference>
<dbReference type="PANTHER" id="PTHR22550">
    <property type="entry name" value="SPORE GERMINATION PROTEIN"/>
    <property type="match status" value="1"/>
</dbReference>
<accession>A0ABW5FBY7</accession>
<evidence type="ECO:0000256" key="4">
    <source>
        <dbReference type="SAM" id="Phobius"/>
    </source>
</evidence>
<dbReference type="InterPro" id="IPR004995">
    <property type="entry name" value="Spore_Ger"/>
</dbReference>
<evidence type="ECO:0000256" key="3">
    <source>
        <dbReference type="SAM" id="MobiDB-lite"/>
    </source>
</evidence>
<dbReference type="EMBL" id="JBHUKY010000033">
    <property type="protein sequence ID" value="MFD2412010.1"/>
    <property type="molecule type" value="Genomic_DNA"/>
</dbReference>
<evidence type="ECO:0000256" key="1">
    <source>
        <dbReference type="ARBA" id="ARBA00005278"/>
    </source>
</evidence>
<feature type="region of interest" description="Disordered" evidence="3">
    <location>
        <begin position="513"/>
        <end position="532"/>
    </location>
</feature>
<comment type="similarity">
    <text evidence="1">Belongs to the GerABKA family.</text>
</comment>
<evidence type="ECO:0000256" key="2">
    <source>
        <dbReference type="ARBA" id="ARBA00023136"/>
    </source>
</evidence>
<protein>
    <submittedName>
        <fullName evidence="5">Spore germination protein</fullName>
    </submittedName>
</protein>